<dbReference type="InterPro" id="IPR044291">
    <property type="entry name" value="GIS/GIS2/ZFP8"/>
</dbReference>
<keyword evidence="1" id="KW-0862">Zinc</keyword>
<dbReference type="SUPFAM" id="SSF57667">
    <property type="entry name" value="beta-beta-alpha zinc fingers"/>
    <property type="match status" value="1"/>
</dbReference>
<evidence type="ECO:0000256" key="1">
    <source>
        <dbReference type="PROSITE-ProRule" id="PRU00042"/>
    </source>
</evidence>
<evidence type="ECO:0000259" key="2">
    <source>
        <dbReference type="PROSITE" id="PS50157"/>
    </source>
</evidence>
<sequence length="246" mass="28105">MERIERESLHFKNVDTFSQLPITRPVKEKPIRLFGKDFVGGGDSTNTVTTTNMSETIDSNPIFHNGLETNTISHIDKNIEVNRKYECHYCYRCFPTSQALGGHQNAHKKERQNDKLAHVQSSIVHEKNVYAISNRHRLGEAAPRIHHQHSTWTNNISTPPPWFYGNVYDHVNEINPINGSDQLGFWKITPTVHHNNSSTSCSNLGFSNDDLIRTSPMVKISTNCENNFMYEPKGEVQDHVSLDLHL</sequence>
<proteinExistence type="predicted"/>
<dbReference type="GO" id="GO:0009739">
    <property type="term" value="P:response to gibberellin"/>
    <property type="evidence" value="ECO:0007669"/>
    <property type="project" value="InterPro"/>
</dbReference>
<comment type="caution">
    <text evidence="3">The sequence shown here is derived from an EMBL/GenBank/DDBJ whole genome shotgun (WGS) entry which is preliminary data.</text>
</comment>
<dbReference type="OrthoDB" id="9442240at2759"/>
<dbReference type="InterPro" id="IPR036236">
    <property type="entry name" value="Znf_C2H2_sf"/>
</dbReference>
<keyword evidence="1" id="KW-0479">Metal-binding</keyword>
<dbReference type="PANTHER" id="PTHR46547:SF15">
    <property type="entry name" value="C2H2-TYPE DOMAIN-CONTAINING PROTEIN"/>
    <property type="match status" value="1"/>
</dbReference>
<dbReference type="AlphaFoldDB" id="A0A2G2VVT3"/>
<dbReference type="EMBL" id="MLFT02000010">
    <property type="protein sequence ID" value="PHT37085.1"/>
    <property type="molecule type" value="Genomic_DNA"/>
</dbReference>
<dbReference type="Proteomes" id="UP000224567">
    <property type="component" value="Unassembled WGS sequence"/>
</dbReference>
<gene>
    <name evidence="3" type="ORF">CQW23_24785</name>
</gene>
<dbReference type="InterPro" id="IPR013087">
    <property type="entry name" value="Znf_C2H2_type"/>
</dbReference>
<feature type="domain" description="C2H2-type" evidence="2">
    <location>
        <begin position="85"/>
        <end position="112"/>
    </location>
</feature>
<dbReference type="GO" id="GO:0008270">
    <property type="term" value="F:zinc ion binding"/>
    <property type="evidence" value="ECO:0007669"/>
    <property type="project" value="UniProtKB-KW"/>
</dbReference>
<dbReference type="PANTHER" id="PTHR46547">
    <property type="entry name" value="ZINC FINGER PROTEIN GIS"/>
    <property type="match status" value="1"/>
</dbReference>
<organism evidence="3 4">
    <name type="scientific">Capsicum baccatum</name>
    <name type="common">Peruvian pepper</name>
    <dbReference type="NCBI Taxonomy" id="33114"/>
    <lineage>
        <taxon>Eukaryota</taxon>
        <taxon>Viridiplantae</taxon>
        <taxon>Streptophyta</taxon>
        <taxon>Embryophyta</taxon>
        <taxon>Tracheophyta</taxon>
        <taxon>Spermatophyta</taxon>
        <taxon>Magnoliopsida</taxon>
        <taxon>eudicotyledons</taxon>
        <taxon>Gunneridae</taxon>
        <taxon>Pentapetalae</taxon>
        <taxon>asterids</taxon>
        <taxon>lamiids</taxon>
        <taxon>Solanales</taxon>
        <taxon>Solanaceae</taxon>
        <taxon>Solanoideae</taxon>
        <taxon>Capsiceae</taxon>
        <taxon>Capsicum</taxon>
    </lineage>
</organism>
<keyword evidence="1" id="KW-0863">Zinc-finger</keyword>
<reference evidence="3 4" key="1">
    <citation type="journal article" date="2017" name="Genome Biol.">
        <title>New reference genome sequences of hot pepper reveal the massive evolution of plant disease-resistance genes by retroduplication.</title>
        <authorList>
            <person name="Kim S."/>
            <person name="Park J."/>
            <person name="Yeom S.I."/>
            <person name="Kim Y.M."/>
            <person name="Seo E."/>
            <person name="Kim K.T."/>
            <person name="Kim M.S."/>
            <person name="Lee J.M."/>
            <person name="Cheong K."/>
            <person name="Shin H.S."/>
            <person name="Kim S.B."/>
            <person name="Han K."/>
            <person name="Lee J."/>
            <person name="Park M."/>
            <person name="Lee H.A."/>
            <person name="Lee H.Y."/>
            <person name="Lee Y."/>
            <person name="Oh S."/>
            <person name="Lee J.H."/>
            <person name="Choi E."/>
            <person name="Choi E."/>
            <person name="Lee S.E."/>
            <person name="Jeon J."/>
            <person name="Kim H."/>
            <person name="Choi G."/>
            <person name="Song H."/>
            <person name="Lee J."/>
            <person name="Lee S.C."/>
            <person name="Kwon J.K."/>
            <person name="Lee H.Y."/>
            <person name="Koo N."/>
            <person name="Hong Y."/>
            <person name="Kim R.W."/>
            <person name="Kang W.H."/>
            <person name="Huh J.H."/>
            <person name="Kang B.C."/>
            <person name="Yang T.J."/>
            <person name="Lee Y.H."/>
            <person name="Bennetzen J.L."/>
            <person name="Choi D."/>
        </authorList>
    </citation>
    <scope>NUCLEOTIDE SEQUENCE [LARGE SCALE GENOMIC DNA]</scope>
    <source>
        <strain evidence="4">cv. PBC81</strain>
    </source>
</reference>
<reference evidence="4" key="2">
    <citation type="journal article" date="2017" name="J. Anim. Genet.">
        <title>Multiple reference genome sequences of hot pepper reveal the massive evolution of plant disease resistance genes by retroduplication.</title>
        <authorList>
            <person name="Kim S."/>
            <person name="Park J."/>
            <person name="Yeom S.-I."/>
            <person name="Kim Y.-M."/>
            <person name="Seo E."/>
            <person name="Kim K.-T."/>
            <person name="Kim M.-S."/>
            <person name="Lee J.M."/>
            <person name="Cheong K."/>
            <person name="Shin H.-S."/>
            <person name="Kim S.-B."/>
            <person name="Han K."/>
            <person name="Lee J."/>
            <person name="Park M."/>
            <person name="Lee H.-A."/>
            <person name="Lee H.-Y."/>
            <person name="Lee Y."/>
            <person name="Oh S."/>
            <person name="Lee J.H."/>
            <person name="Choi E."/>
            <person name="Choi E."/>
            <person name="Lee S.E."/>
            <person name="Jeon J."/>
            <person name="Kim H."/>
            <person name="Choi G."/>
            <person name="Song H."/>
            <person name="Lee J."/>
            <person name="Lee S.-C."/>
            <person name="Kwon J.-K."/>
            <person name="Lee H.-Y."/>
            <person name="Koo N."/>
            <person name="Hong Y."/>
            <person name="Kim R.W."/>
            <person name="Kang W.-H."/>
            <person name="Huh J.H."/>
            <person name="Kang B.-C."/>
            <person name="Yang T.-J."/>
            <person name="Lee Y.-H."/>
            <person name="Bennetzen J.L."/>
            <person name="Choi D."/>
        </authorList>
    </citation>
    <scope>NUCLEOTIDE SEQUENCE [LARGE SCALE GENOMIC DNA]</scope>
    <source>
        <strain evidence="4">cv. PBC81</strain>
    </source>
</reference>
<dbReference type="PROSITE" id="PS50157">
    <property type="entry name" value="ZINC_FINGER_C2H2_2"/>
    <property type="match status" value="1"/>
</dbReference>
<dbReference type="Gene3D" id="3.30.160.60">
    <property type="entry name" value="Classic Zinc Finger"/>
    <property type="match status" value="1"/>
</dbReference>
<evidence type="ECO:0000313" key="4">
    <source>
        <dbReference type="Proteomes" id="UP000224567"/>
    </source>
</evidence>
<name>A0A2G2VVT3_CAPBA</name>
<keyword evidence="4" id="KW-1185">Reference proteome</keyword>
<evidence type="ECO:0000313" key="3">
    <source>
        <dbReference type="EMBL" id="PHT37085.1"/>
    </source>
</evidence>
<protein>
    <submittedName>
        <fullName evidence="3">Zinc finger protein 6</fullName>
    </submittedName>
</protein>
<dbReference type="PROSITE" id="PS00028">
    <property type="entry name" value="ZINC_FINGER_C2H2_1"/>
    <property type="match status" value="1"/>
</dbReference>
<dbReference type="GO" id="GO:0003700">
    <property type="term" value="F:DNA-binding transcription factor activity"/>
    <property type="evidence" value="ECO:0007669"/>
    <property type="project" value="InterPro"/>
</dbReference>
<accession>A0A2G2VVT3</accession>
<dbReference type="STRING" id="33114.A0A2G2VVT3"/>
<dbReference type="GO" id="GO:0010090">
    <property type="term" value="P:trichome morphogenesis"/>
    <property type="evidence" value="ECO:0007669"/>
    <property type="project" value="InterPro"/>
</dbReference>